<keyword evidence="3 6" id="KW-0378">Hydrolase</keyword>
<sequence length="463" mass="50345">MRTLVLLVLATVAVTAVPRNPQRIVGGSVTSIEKYPFAVSLLLGGNNSYRQSCGGALLNDRAILSAAHCFDGDSPIRWRARIGSTYANSGGRIYSADELIMHPSYDSFTTDNDVALFRTLGTVSIAGVVPAAIAGPNYDLPDNEPVWAIGWGRTIFGDPTSSSEELRHVQVWTVSQETCRARYATEGRDITDNMLCSGWLDVGGRDQCQGDSGGPLLHNHVVVAVPRNPQRIVGGSVTSIEEYNFAVALLLGQKSSYTQNCGGALLNDRTVLTAAHCLDGYSTRRWRARVGSTYGNSGGEIYSADEFIIHPDFDYDTTDNDVALFRTLGTIRLRELVPAAIAGPNYVLPDNESVWAIGWGHTTYGDPFSSSEELQHVEVWTIDQAICRARYGELGIEITDNMLCSGWLDVGGRDQCQGDSGGPLLHNNVVVGVTSWGKDCAHPYYPSVNVRVSRYTNWIQDNA</sequence>
<dbReference type="InterPro" id="IPR001314">
    <property type="entry name" value="Peptidase_S1A"/>
</dbReference>
<evidence type="ECO:0000256" key="6">
    <source>
        <dbReference type="RuleBase" id="RU363034"/>
    </source>
</evidence>
<dbReference type="Proteomes" id="UP000823941">
    <property type="component" value="Chromosome 5"/>
</dbReference>
<evidence type="ECO:0000256" key="5">
    <source>
        <dbReference type="ARBA" id="ARBA00023157"/>
    </source>
</evidence>
<dbReference type="PROSITE" id="PS00134">
    <property type="entry name" value="TRYPSIN_HIS"/>
    <property type="match status" value="1"/>
</dbReference>
<keyword evidence="2 6" id="KW-0645">Protease</keyword>
<dbReference type="InterPro" id="IPR033116">
    <property type="entry name" value="TRYPSIN_SER"/>
</dbReference>
<keyword evidence="5" id="KW-1015">Disulfide bond</keyword>
<feature type="domain" description="Peptidase S1" evidence="8">
    <location>
        <begin position="24"/>
        <end position="234"/>
    </location>
</feature>
<dbReference type="EMBL" id="JAHIBW010000005">
    <property type="protein sequence ID" value="KAG7310445.1"/>
    <property type="molecule type" value="Genomic_DNA"/>
</dbReference>
<evidence type="ECO:0000313" key="9">
    <source>
        <dbReference type="EMBL" id="KAG7310445.1"/>
    </source>
</evidence>
<dbReference type="InterPro" id="IPR043504">
    <property type="entry name" value="Peptidase_S1_PA_chymotrypsin"/>
</dbReference>
<reference evidence="9 10" key="1">
    <citation type="submission" date="2021-06" db="EMBL/GenBank/DDBJ databases">
        <title>A haploid diamondback moth (Plutella xylostella L.) genome assembly resolves 31 chromosomes and identifies a diamide resistance mutation.</title>
        <authorList>
            <person name="Ward C.M."/>
            <person name="Perry K.D."/>
            <person name="Baker G."/>
            <person name="Powis K."/>
            <person name="Heckel D.G."/>
            <person name="Baxter S.W."/>
        </authorList>
    </citation>
    <scope>NUCLEOTIDE SEQUENCE [LARGE SCALE GENOMIC DNA]</scope>
    <source>
        <strain evidence="9 10">LV</strain>
        <tissue evidence="9">Single pupa</tissue>
    </source>
</reference>
<proteinExistence type="inferred from homology"/>
<feature type="signal peptide" evidence="7">
    <location>
        <begin position="1"/>
        <end position="16"/>
    </location>
</feature>
<evidence type="ECO:0000256" key="1">
    <source>
        <dbReference type="ARBA" id="ARBA00007664"/>
    </source>
</evidence>
<comment type="caution">
    <text evidence="9">The sequence shown here is derived from an EMBL/GenBank/DDBJ whole genome shotgun (WGS) entry which is preliminary data.</text>
</comment>
<evidence type="ECO:0000259" key="8">
    <source>
        <dbReference type="PROSITE" id="PS50240"/>
    </source>
</evidence>
<dbReference type="InterPro" id="IPR009003">
    <property type="entry name" value="Peptidase_S1_PA"/>
</dbReference>
<dbReference type="PRINTS" id="PR00722">
    <property type="entry name" value="CHYMOTRYPSIN"/>
</dbReference>
<keyword evidence="7" id="KW-0732">Signal</keyword>
<dbReference type="InterPro" id="IPR001254">
    <property type="entry name" value="Trypsin_dom"/>
</dbReference>
<feature type="chain" id="PRO_5046187970" description="Peptidase S1 domain-containing protein" evidence="7">
    <location>
        <begin position="17"/>
        <end position="463"/>
    </location>
</feature>
<organism evidence="9 10">
    <name type="scientific">Plutella xylostella</name>
    <name type="common">Diamondback moth</name>
    <name type="synonym">Plutella maculipennis</name>
    <dbReference type="NCBI Taxonomy" id="51655"/>
    <lineage>
        <taxon>Eukaryota</taxon>
        <taxon>Metazoa</taxon>
        <taxon>Ecdysozoa</taxon>
        <taxon>Arthropoda</taxon>
        <taxon>Hexapoda</taxon>
        <taxon>Insecta</taxon>
        <taxon>Pterygota</taxon>
        <taxon>Neoptera</taxon>
        <taxon>Endopterygota</taxon>
        <taxon>Lepidoptera</taxon>
        <taxon>Glossata</taxon>
        <taxon>Ditrysia</taxon>
        <taxon>Yponomeutoidea</taxon>
        <taxon>Plutellidae</taxon>
        <taxon>Plutella</taxon>
    </lineage>
</organism>
<feature type="domain" description="Peptidase S1" evidence="8">
    <location>
        <begin position="232"/>
        <end position="463"/>
    </location>
</feature>
<dbReference type="PANTHER" id="PTHR24276">
    <property type="entry name" value="POLYSERASE-RELATED"/>
    <property type="match status" value="1"/>
</dbReference>
<evidence type="ECO:0000313" key="10">
    <source>
        <dbReference type="Proteomes" id="UP000823941"/>
    </source>
</evidence>
<keyword evidence="10" id="KW-1185">Reference proteome</keyword>
<gene>
    <name evidence="9" type="ORF">JYU34_003226</name>
</gene>
<dbReference type="SMART" id="SM00020">
    <property type="entry name" value="Tryp_SPc"/>
    <property type="match status" value="2"/>
</dbReference>
<name>A0ABQ7QZI1_PLUXY</name>
<accession>A0ABQ7QZI1</accession>
<evidence type="ECO:0000256" key="7">
    <source>
        <dbReference type="SAM" id="SignalP"/>
    </source>
</evidence>
<dbReference type="Pfam" id="PF00089">
    <property type="entry name" value="Trypsin"/>
    <property type="match status" value="2"/>
</dbReference>
<evidence type="ECO:0000256" key="2">
    <source>
        <dbReference type="ARBA" id="ARBA00022670"/>
    </source>
</evidence>
<dbReference type="CDD" id="cd00190">
    <property type="entry name" value="Tryp_SPc"/>
    <property type="match status" value="2"/>
</dbReference>
<dbReference type="PROSITE" id="PS00135">
    <property type="entry name" value="TRYPSIN_SER"/>
    <property type="match status" value="1"/>
</dbReference>
<dbReference type="Gene3D" id="2.40.10.10">
    <property type="entry name" value="Trypsin-like serine proteases"/>
    <property type="match status" value="2"/>
</dbReference>
<dbReference type="SUPFAM" id="SSF50494">
    <property type="entry name" value="Trypsin-like serine proteases"/>
    <property type="match status" value="2"/>
</dbReference>
<evidence type="ECO:0000256" key="4">
    <source>
        <dbReference type="ARBA" id="ARBA00022825"/>
    </source>
</evidence>
<dbReference type="InterPro" id="IPR050430">
    <property type="entry name" value="Peptidase_S1"/>
</dbReference>
<dbReference type="InterPro" id="IPR018114">
    <property type="entry name" value="TRYPSIN_HIS"/>
</dbReference>
<protein>
    <recommendedName>
        <fullName evidence="8">Peptidase S1 domain-containing protein</fullName>
    </recommendedName>
</protein>
<dbReference type="PROSITE" id="PS50240">
    <property type="entry name" value="TRYPSIN_DOM"/>
    <property type="match status" value="2"/>
</dbReference>
<evidence type="ECO:0000256" key="3">
    <source>
        <dbReference type="ARBA" id="ARBA00022801"/>
    </source>
</evidence>
<keyword evidence="4 6" id="KW-0720">Serine protease</keyword>
<comment type="similarity">
    <text evidence="1">Belongs to the peptidase S1 family.</text>
</comment>
<dbReference type="PANTHER" id="PTHR24276:SF91">
    <property type="entry name" value="AT26814P-RELATED"/>
    <property type="match status" value="1"/>
</dbReference>